<organism evidence="1">
    <name type="scientific">Trepomonas sp. PC1</name>
    <dbReference type="NCBI Taxonomy" id="1076344"/>
    <lineage>
        <taxon>Eukaryota</taxon>
        <taxon>Metamonada</taxon>
        <taxon>Diplomonadida</taxon>
        <taxon>Hexamitidae</taxon>
        <taxon>Hexamitinae</taxon>
        <taxon>Trepomonas</taxon>
    </lineage>
</organism>
<gene>
    <name evidence="1" type="ORF">TPC1_31545</name>
</gene>
<reference evidence="1" key="1">
    <citation type="submission" date="2015-07" db="EMBL/GenBank/DDBJ databases">
        <title>Adaptation to a free-living lifestyle via gene acquisitions in the diplomonad Trepomonas sp. PC1.</title>
        <authorList>
            <person name="Xu F."/>
            <person name="Jerlstrom-Hultqvist J."/>
            <person name="Kolisko M."/>
            <person name="Simpson A.G.B."/>
            <person name="Roger A.J."/>
            <person name="Svard S.G."/>
            <person name="Andersson J.O."/>
        </authorList>
    </citation>
    <scope>NUCLEOTIDE SEQUENCE</scope>
    <source>
        <strain evidence="1">PC1</strain>
    </source>
</reference>
<accession>A0A146JWI0</accession>
<sequence>NQLVVLNGTIIPQSNQRQNTAIVFFQQETAEIGLPEHNFGNVAQMLKHVQFQKLLFYEFRTIIDGYNQKNEQFKSQQIYEDEFIQDLYQKTFVQDILHSELYKQCCTIHKLTADEAFAKFITLDALDPVFKFFKSEAVTGVSFARLMLDDRFLTIQSFRKMFQGDHFVKQQFVEALCAKKLQKCKQWNQYISSYHYQFAYEQIECLLIHYLFPDTNDRYTSIMESIKQSIYNAVSVKVACAKSDIKEFNILNKVLTGKEDWLEIFTNLVVKRKLIEVDVKEFAELCLSLEQRKQLSLHLQNIGELEKAAQLQDYSGNNIEFQNNVFLAGNMVRKCKQIQESAL</sequence>
<protein>
    <submittedName>
        <fullName evidence="1">Uncharacterized protein</fullName>
    </submittedName>
</protein>
<name>A0A146JWI0_9EUKA</name>
<feature type="non-terminal residue" evidence="1">
    <location>
        <position position="343"/>
    </location>
</feature>
<dbReference type="EMBL" id="GDID01007646">
    <property type="protein sequence ID" value="JAP88960.1"/>
    <property type="molecule type" value="Transcribed_RNA"/>
</dbReference>
<feature type="non-terminal residue" evidence="1">
    <location>
        <position position="1"/>
    </location>
</feature>
<proteinExistence type="predicted"/>
<dbReference type="AlphaFoldDB" id="A0A146JWI0"/>
<evidence type="ECO:0000313" key="1">
    <source>
        <dbReference type="EMBL" id="JAP88960.1"/>
    </source>
</evidence>